<dbReference type="Proteomes" id="UP000009273">
    <property type="component" value="Segment"/>
</dbReference>
<accession>G3MAR9</accession>
<protein>
    <submittedName>
        <fullName evidence="1">Gp528</fullName>
    </submittedName>
</protein>
<dbReference type="EMBL" id="JN638751">
    <property type="protein sequence ID" value="AEO93786.1"/>
    <property type="molecule type" value="Genomic_DNA"/>
</dbReference>
<evidence type="ECO:0000313" key="1">
    <source>
        <dbReference type="EMBL" id="AEO93786.1"/>
    </source>
</evidence>
<name>G3MAR9_9CAUD</name>
<evidence type="ECO:0000313" key="2">
    <source>
        <dbReference type="Proteomes" id="UP000009273"/>
    </source>
</evidence>
<sequence length="50" mass="5613">MRTPEELADKLELLSTTILDGYELNKSEVSKLLKEASETLRDLSSSTKTK</sequence>
<dbReference type="GeneID" id="18563742"/>
<proteinExistence type="predicted"/>
<gene>
    <name evidence="1" type="primary">528</name>
    <name evidence="1" type="ORF">G_528</name>
</gene>
<reference evidence="1 2" key="1">
    <citation type="submission" date="2011-09" db="EMBL/GenBank/DDBJ databases">
        <authorList>
            <person name="Pope W.H."/>
            <person name="Pedulla M.L."/>
            <person name="Ford M.E."/>
            <person name="Peebles C.L."/>
            <person name="Hatfull G.H."/>
            <person name="Hendrix R.W."/>
        </authorList>
    </citation>
    <scope>NUCLEOTIDE SEQUENCE [LARGE SCALE GENOMIC DNA]</scope>
    <source>
        <strain evidence="1">G</strain>
    </source>
</reference>
<keyword evidence="2" id="KW-1185">Reference proteome</keyword>
<organism evidence="1 2">
    <name type="scientific">Bacillus phage G</name>
    <dbReference type="NCBI Taxonomy" id="2884420"/>
    <lineage>
        <taxon>Viruses</taxon>
        <taxon>Duplodnaviria</taxon>
        <taxon>Heunggongvirae</taxon>
        <taxon>Uroviricota</taxon>
        <taxon>Caudoviricetes</taxon>
        <taxon>Donellivirus</taxon>
        <taxon>Donellivirus gee</taxon>
    </lineage>
</organism>
<dbReference type="RefSeq" id="YP_009015831.1">
    <property type="nucleotide sequence ID" value="NC_023719.1"/>
</dbReference>
<dbReference type="KEGG" id="vg:18563742"/>